<name>A0A6P6XXB4_DERPT</name>
<dbReference type="OrthoDB" id="10324986at2759"/>
<dbReference type="GeneID" id="113791887"/>
<dbReference type="InParanoid" id="A0A6P6XXB4"/>
<proteinExistence type="predicted"/>
<dbReference type="AlphaFoldDB" id="A0A6P6XXB4"/>
<sequence>MMEVDLFSSPDKINDQSINSRTPRSSTKKRNFRSIFKQQPQQLTSPQWFNNYRDRCLNKWHIRNEERRANLFNQFRKIKLDECDQNDSIQQVMNDVWIELNGPVIDHDEMIEYYEQFLLPLKQELNEMDRCYPDESDTLEWQELLDNQYTITCMLCWRAIWTLEHRQESTEIRCSNCGFTLITRLIFNEKQLFDRVEELLNQHNYGANTAKEYLRCAEKLKFQPIIAGDNSLKNIKLECNSCDFDVLLL</sequence>
<evidence type="ECO:0000313" key="2">
    <source>
        <dbReference type="RefSeq" id="XP_027197536.1"/>
    </source>
</evidence>
<evidence type="ECO:0000313" key="1">
    <source>
        <dbReference type="Proteomes" id="UP000515146"/>
    </source>
</evidence>
<organism evidence="1 2">
    <name type="scientific">Dermatophagoides pteronyssinus</name>
    <name type="common">European house dust mite</name>
    <dbReference type="NCBI Taxonomy" id="6956"/>
    <lineage>
        <taxon>Eukaryota</taxon>
        <taxon>Metazoa</taxon>
        <taxon>Ecdysozoa</taxon>
        <taxon>Arthropoda</taxon>
        <taxon>Chelicerata</taxon>
        <taxon>Arachnida</taxon>
        <taxon>Acari</taxon>
        <taxon>Acariformes</taxon>
        <taxon>Sarcoptiformes</taxon>
        <taxon>Astigmata</taxon>
        <taxon>Psoroptidia</taxon>
        <taxon>Analgoidea</taxon>
        <taxon>Pyroglyphidae</taxon>
        <taxon>Dermatophagoidinae</taxon>
        <taxon>Dermatophagoides</taxon>
    </lineage>
</organism>
<keyword evidence="1" id="KW-1185">Reference proteome</keyword>
<dbReference type="Proteomes" id="UP000515146">
    <property type="component" value="Unplaced"/>
</dbReference>
<reference evidence="2" key="1">
    <citation type="submission" date="2025-08" db="UniProtKB">
        <authorList>
            <consortium name="RefSeq"/>
        </authorList>
    </citation>
    <scope>IDENTIFICATION</scope>
    <source>
        <strain evidence="2">Airmid</strain>
    </source>
</reference>
<dbReference type="RefSeq" id="XP_027197536.1">
    <property type="nucleotide sequence ID" value="XM_027341735.1"/>
</dbReference>
<dbReference type="OMA" id="DIPECHE"/>
<dbReference type="KEGG" id="dpte:113791887"/>
<protein>
    <submittedName>
        <fullName evidence="2">Uncharacterized protein LOC113791887</fullName>
    </submittedName>
</protein>
<accession>A0A6P6XXB4</accession>
<gene>
    <name evidence="2" type="primary">LOC113791887</name>
</gene>